<dbReference type="GO" id="GO:0000150">
    <property type="term" value="F:DNA strand exchange activity"/>
    <property type="evidence" value="ECO:0007669"/>
    <property type="project" value="InterPro"/>
</dbReference>
<dbReference type="GO" id="GO:0003677">
    <property type="term" value="F:DNA binding"/>
    <property type="evidence" value="ECO:0007669"/>
    <property type="project" value="UniProtKB-KW"/>
</dbReference>
<evidence type="ECO:0000313" key="7">
    <source>
        <dbReference type="EMBL" id="EKY28641.1"/>
    </source>
</evidence>
<dbReference type="HOGENOM" id="CLU_036379_0_0_9"/>
<dbReference type="SUPFAM" id="SSF53041">
    <property type="entry name" value="Resolvase-like"/>
    <property type="match status" value="1"/>
</dbReference>
<dbReference type="InterPro" id="IPR038109">
    <property type="entry name" value="DNA_bind_recomb_sf"/>
</dbReference>
<dbReference type="RefSeq" id="WP_005211045.1">
    <property type="nucleotide sequence ID" value="NZ_KB291615.1"/>
</dbReference>
<keyword evidence="2" id="KW-0238">DNA-binding</keyword>
<dbReference type="Proteomes" id="UP000010420">
    <property type="component" value="Unassembled WGS sequence"/>
</dbReference>
<evidence type="ECO:0000256" key="5">
    <source>
        <dbReference type="PROSITE-ProRule" id="PRU10137"/>
    </source>
</evidence>
<accession>L1QL23</accession>
<feature type="active site" description="O-(5'-phospho-DNA)-serine intermediate" evidence="4 5">
    <location>
        <position position="28"/>
    </location>
</feature>
<dbReference type="Pfam" id="PF00239">
    <property type="entry name" value="Resolvase"/>
    <property type="match status" value="1"/>
</dbReference>
<feature type="domain" description="Recombinase" evidence="6">
    <location>
        <begin position="195"/>
        <end position="326"/>
    </location>
</feature>
<dbReference type="InterPro" id="IPR011109">
    <property type="entry name" value="DNA_bind_recombinase_dom"/>
</dbReference>
<dbReference type="CDD" id="cd00338">
    <property type="entry name" value="Ser_Recombinase"/>
    <property type="match status" value="1"/>
</dbReference>
<evidence type="ECO:0000256" key="3">
    <source>
        <dbReference type="ARBA" id="ARBA00023172"/>
    </source>
</evidence>
<evidence type="ECO:0000313" key="8">
    <source>
        <dbReference type="Proteomes" id="UP000010420"/>
    </source>
</evidence>
<evidence type="ECO:0000256" key="2">
    <source>
        <dbReference type="ARBA" id="ARBA00023125"/>
    </source>
</evidence>
<dbReference type="eggNOG" id="COG1961">
    <property type="taxonomic scope" value="Bacteria"/>
</dbReference>
<evidence type="ECO:0000259" key="6">
    <source>
        <dbReference type="PROSITE" id="PS51737"/>
    </source>
</evidence>
<comment type="caution">
    <text evidence="7">The sequence shown here is derived from an EMBL/GenBank/DDBJ whole genome shotgun (WGS) entry which is preliminary data.</text>
</comment>
<protein>
    <submittedName>
        <fullName evidence="7">Resolvase protein</fullName>
    </submittedName>
</protein>
<dbReference type="OrthoDB" id="65783at2"/>
<organism evidence="7 8">
    <name type="scientific">Clostridium celatum DSM 1785</name>
    <dbReference type="NCBI Taxonomy" id="545697"/>
    <lineage>
        <taxon>Bacteria</taxon>
        <taxon>Bacillati</taxon>
        <taxon>Bacillota</taxon>
        <taxon>Clostridia</taxon>
        <taxon>Eubacteriales</taxon>
        <taxon>Clostridiaceae</taxon>
        <taxon>Clostridium</taxon>
    </lineage>
</organism>
<keyword evidence="3" id="KW-0233">DNA recombination</keyword>
<name>L1QL23_9CLOT</name>
<dbReference type="Pfam" id="PF13408">
    <property type="entry name" value="Zn_ribbon_recom"/>
    <property type="match status" value="1"/>
</dbReference>
<dbReference type="InterPro" id="IPR006119">
    <property type="entry name" value="Resolv_N"/>
</dbReference>
<dbReference type="Gene3D" id="3.90.1750.20">
    <property type="entry name" value="Putative Large Serine Recombinase, Chain B, Domain 2"/>
    <property type="match status" value="1"/>
</dbReference>
<dbReference type="PANTHER" id="PTHR30461">
    <property type="entry name" value="DNA-INVERTASE FROM LAMBDOID PROPHAGE"/>
    <property type="match status" value="1"/>
</dbReference>
<evidence type="ECO:0000256" key="4">
    <source>
        <dbReference type="PIRSR" id="PIRSR606118-50"/>
    </source>
</evidence>
<keyword evidence="1" id="KW-0229">DNA integration</keyword>
<dbReference type="PROSITE" id="PS00397">
    <property type="entry name" value="RECOMBINASES_1"/>
    <property type="match status" value="1"/>
</dbReference>
<dbReference type="PANTHER" id="PTHR30461:SF23">
    <property type="entry name" value="DNA RECOMBINASE-RELATED"/>
    <property type="match status" value="1"/>
</dbReference>
<evidence type="ECO:0000256" key="1">
    <source>
        <dbReference type="ARBA" id="ARBA00022908"/>
    </source>
</evidence>
<dbReference type="SMART" id="SM00857">
    <property type="entry name" value="Resolvase"/>
    <property type="match status" value="1"/>
</dbReference>
<dbReference type="InterPro" id="IPR036162">
    <property type="entry name" value="Resolvase-like_N_sf"/>
</dbReference>
<dbReference type="PATRIC" id="fig|545697.3.peg.684"/>
<gene>
    <name evidence="7" type="ORF">HMPREF0216_00694</name>
</gene>
<dbReference type="EMBL" id="AMEZ01000022">
    <property type="protein sequence ID" value="EKY28641.1"/>
    <property type="molecule type" value="Genomic_DNA"/>
</dbReference>
<keyword evidence="8" id="KW-1185">Reference proteome</keyword>
<dbReference type="GO" id="GO:0015074">
    <property type="term" value="P:DNA integration"/>
    <property type="evidence" value="ECO:0007669"/>
    <property type="project" value="UniProtKB-KW"/>
</dbReference>
<proteinExistence type="predicted"/>
<dbReference type="Pfam" id="PF07508">
    <property type="entry name" value="Recombinase"/>
    <property type="match status" value="1"/>
</dbReference>
<dbReference type="InterPro" id="IPR006118">
    <property type="entry name" value="Recombinase_CS"/>
</dbReference>
<dbReference type="PROSITE" id="PS51737">
    <property type="entry name" value="RECOMBINASE_DNA_BIND"/>
    <property type="match status" value="1"/>
</dbReference>
<dbReference type="AlphaFoldDB" id="L1QL23"/>
<sequence>MLKIVEQLNQSLNSNLPVLKVGIYLRVSTGKQDDGYSKDIQLSSANDYIKKFFKDKEIHKIIYDDTMSASIPPRQNRLIDDFPSEYDFELMLYRPELKRLLNDVKHHNIDVVLVYCHDRLSRNSSEEHIIESTLSLYNVPIHYTRATEQNSENNDILNTLFSWLSVHEALTLSSRAFTGGKTATENGTWTGGPPPFGYLLEDIPRNESKKRRSRLKINKPEADIVVEIFDSYIKGKLPEQIALEISTTHTGKSITNRIWSANSVLDILKNPTYTGYQTYNKRGGKKHPQRHDSSVFIKSSFNEKICIIPKDKWETVDKIIKSSKDISTHFLFKDIVRCNCCGSILKADNNGKKASYYRCENKCQNRNSIKESKLHSKIFKYLEDLSNKYLNENDRINILYHYYVSTFEDRISEINKKVNIIEKNISEIKSSILLHDQRINDIKSKISNKTYTADIKLKKEFLITSIYESKSTYIELLEKNTSNLLYLKNLADIDIKDISEFKSLLKSFFENITSILDNSENLDTKVLNRSLRLLFKDTIDSINVDLVSSSIININFK</sequence>
<dbReference type="InterPro" id="IPR050639">
    <property type="entry name" value="SSR_resolvase"/>
</dbReference>
<dbReference type="STRING" id="545697.HMPREF0216_00694"/>
<dbReference type="Gene3D" id="3.40.50.1390">
    <property type="entry name" value="Resolvase, N-terminal catalytic domain"/>
    <property type="match status" value="1"/>
</dbReference>
<dbReference type="InterPro" id="IPR025827">
    <property type="entry name" value="Zn_ribbon_recom_dom"/>
</dbReference>
<reference evidence="7 8" key="1">
    <citation type="submission" date="2012-05" db="EMBL/GenBank/DDBJ databases">
        <authorList>
            <person name="Weinstock G."/>
            <person name="Sodergren E."/>
            <person name="Lobos E.A."/>
            <person name="Fulton L."/>
            <person name="Fulton R."/>
            <person name="Courtney L."/>
            <person name="Fronick C."/>
            <person name="O'Laughlin M."/>
            <person name="Godfrey J."/>
            <person name="Wilson R.M."/>
            <person name="Miner T."/>
            <person name="Farmer C."/>
            <person name="Delehaunty K."/>
            <person name="Cordes M."/>
            <person name="Minx P."/>
            <person name="Tomlinson C."/>
            <person name="Chen J."/>
            <person name="Wollam A."/>
            <person name="Pepin K.H."/>
            <person name="Bhonagiri V."/>
            <person name="Zhang X."/>
            <person name="Suruliraj S."/>
            <person name="Warren W."/>
            <person name="Mitreva M."/>
            <person name="Mardis E.R."/>
            <person name="Wilson R.K."/>
        </authorList>
    </citation>
    <scope>NUCLEOTIDE SEQUENCE [LARGE SCALE GENOMIC DNA]</scope>
    <source>
        <strain evidence="7 8">DSM 1785</strain>
    </source>
</reference>